<evidence type="ECO:0000313" key="3">
    <source>
        <dbReference type="Proteomes" id="UP000320048"/>
    </source>
</evidence>
<dbReference type="InterPro" id="IPR016117">
    <property type="entry name" value="ArgJ-like_dom_sf"/>
</dbReference>
<evidence type="ECO:0000313" key="2">
    <source>
        <dbReference type="EMBL" id="TMI80662.1"/>
    </source>
</evidence>
<sequence>GNGEMTGIPWIDESGMLGSPIGITNTYAVGLVRDALIAHAIEHGYSHRFHLPVVAETFDGYLNDIDAFPITRQHVEEALAAAGDGPVAEGNVGGGTGMRCHGFKGGIGTSSRIVEGESGRYTVGVLVQANYGRMIHLRVDGVPVGRALARSEAPREPNGSIIIVIGTDAPLLPIQCTRLARRATVGLARVGGHGFNTSGDLFLAFATGNELPAPPAGLYALRMVPHEHIDPFFEAVAEATEESILNALVAAETMTGLRGTVEALPLEVLRRLAHPA</sequence>
<dbReference type="InterPro" id="IPR005321">
    <property type="entry name" value="Peptidase_S58_DmpA"/>
</dbReference>
<dbReference type="Proteomes" id="UP000320048">
    <property type="component" value="Unassembled WGS sequence"/>
</dbReference>
<gene>
    <name evidence="2" type="ORF">E6H04_08280</name>
</gene>
<reference evidence="2 3" key="1">
    <citation type="journal article" date="2019" name="Nat. Microbiol.">
        <title>Mediterranean grassland soil C-N compound turnover is dependent on rainfall and depth, and is mediated by genomically divergent microorganisms.</title>
        <authorList>
            <person name="Diamond S."/>
            <person name="Andeer P.F."/>
            <person name="Li Z."/>
            <person name="Crits-Christoph A."/>
            <person name="Burstein D."/>
            <person name="Anantharaman K."/>
            <person name="Lane K.R."/>
            <person name="Thomas B.C."/>
            <person name="Pan C."/>
            <person name="Northen T.R."/>
            <person name="Banfield J.F."/>
        </authorList>
    </citation>
    <scope>NUCLEOTIDE SEQUENCE [LARGE SCALE GENOMIC DNA]</scope>
    <source>
        <strain evidence="2">NP_7</strain>
    </source>
</reference>
<name>A0A537JBD7_9BACT</name>
<dbReference type="GO" id="GO:0004177">
    <property type="term" value="F:aminopeptidase activity"/>
    <property type="evidence" value="ECO:0007669"/>
    <property type="project" value="TreeGrafter"/>
</dbReference>
<dbReference type="EMBL" id="VBAO01000206">
    <property type="protein sequence ID" value="TMI80662.1"/>
    <property type="molecule type" value="Genomic_DNA"/>
</dbReference>
<dbReference type="Pfam" id="PF03576">
    <property type="entry name" value="Peptidase_S58"/>
    <property type="match status" value="1"/>
</dbReference>
<dbReference type="AlphaFoldDB" id="A0A537JBD7"/>
<protein>
    <submittedName>
        <fullName evidence="2">P1 family peptidase</fullName>
    </submittedName>
</protein>
<comment type="caution">
    <text evidence="2">The sequence shown here is derived from an EMBL/GenBank/DDBJ whole genome shotgun (WGS) entry which is preliminary data.</text>
</comment>
<feature type="non-terminal residue" evidence="2">
    <location>
        <position position="1"/>
    </location>
</feature>
<dbReference type="Gene3D" id="3.60.70.12">
    <property type="entry name" value="L-amino peptidase D-ALA esterase/amidase"/>
    <property type="match status" value="1"/>
</dbReference>
<dbReference type="PANTHER" id="PTHR36512">
    <property type="entry name" value="D-AMINOPEPTIDASE"/>
    <property type="match status" value="1"/>
</dbReference>
<comment type="similarity">
    <text evidence="1">Belongs to the peptidase S58 family.</text>
</comment>
<dbReference type="SUPFAM" id="SSF56266">
    <property type="entry name" value="DmpA/ArgJ-like"/>
    <property type="match status" value="1"/>
</dbReference>
<accession>A0A537JBD7</accession>
<evidence type="ECO:0000256" key="1">
    <source>
        <dbReference type="ARBA" id="ARBA00007068"/>
    </source>
</evidence>
<dbReference type="PANTHER" id="PTHR36512:SF3">
    <property type="entry name" value="BLR5678 PROTEIN"/>
    <property type="match status" value="1"/>
</dbReference>
<organism evidence="2 3">
    <name type="scientific">Candidatus Segetimicrobium genomatis</name>
    <dbReference type="NCBI Taxonomy" id="2569760"/>
    <lineage>
        <taxon>Bacteria</taxon>
        <taxon>Bacillati</taxon>
        <taxon>Candidatus Sysuimicrobiota</taxon>
        <taxon>Candidatus Sysuimicrobiia</taxon>
        <taxon>Candidatus Sysuimicrobiales</taxon>
        <taxon>Candidatus Segetimicrobiaceae</taxon>
        <taxon>Candidatus Segetimicrobium</taxon>
    </lineage>
</organism>
<proteinExistence type="inferred from homology"/>